<evidence type="ECO:0000313" key="2">
    <source>
        <dbReference type="EMBL" id="RMY96200.1"/>
    </source>
</evidence>
<accession>A0A3M7G4Z1</accession>
<feature type="compositionally biased region" description="Polar residues" evidence="1">
    <location>
        <begin position="87"/>
        <end position="101"/>
    </location>
</feature>
<protein>
    <submittedName>
        <fullName evidence="2">Uncharacterized protein</fullName>
    </submittedName>
</protein>
<feature type="region of interest" description="Disordered" evidence="1">
    <location>
        <begin position="71"/>
        <end position="112"/>
    </location>
</feature>
<comment type="caution">
    <text evidence="2">The sequence shown here is derived from an EMBL/GenBank/DDBJ whole genome shotgun (WGS) entry which is preliminary data.</text>
</comment>
<dbReference type="EMBL" id="QWIQ01000293">
    <property type="protein sequence ID" value="RMY96200.1"/>
    <property type="molecule type" value="Genomic_DNA"/>
</dbReference>
<proteinExistence type="predicted"/>
<organism evidence="2 3">
    <name type="scientific">Hortaea werneckii</name>
    <name type="common">Black yeast</name>
    <name type="synonym">Cladosporium werneckii</name>
    <dbReference type="NCBI Taxonomy" id="91943"/>
    <lineage>
        <taxon>Eukaryota</taxon>
        <taxon>Fungi</taxon>
        <taxon>Dikarya</taxon>
        <taxon>Ascomycota</taxon>
        <taxon>Pezizomycotina</taxon>
        <taxon>Dothideomycetes</taxon>
        <taxon>Dothideomycetidae</taxon>
        <taxon>Mycosphaerellales</taxon>
        <taxon>Teratosphaeriaceae</taxon>
        <taxon>Hortaea</taxon>
    </lineage>
</organism>
<reference evidence="2 3" key="1">
    <citation type="journal article" date="2018" name="BMC Genomics">
        <title>Genomic evidence for intraspecific hybridization in a clonal and extremely halotolerant yeast.</title>
        <authorList>
            <person name="Gostincar C."/>
            <person name="Stajich J.E."/>
            <person name="Zupancic J."/>
            <person name="Zalar P."/>
            <person name="Gunde-Cimerman N."/>
        </authorList>
    </citation>
    <scope>NUCLEOTIDE SEQUENCE [LARGE SCALE GENOMIC DNA]</scope>
    <source>
        <strain evidence="2 3">EXF-171</strain>
    </source>
</reference>
<dbReference type="VEuPathDB" id="FungiDB:BTJ68_12010"/>
<dbReference type="Proteomes" id="UP000281468">
    <property type="component" value="Unassembled WGS sequence"/>
</dbReference>
<dbReference type="AlphaFoldDB" id="A0A3M7G4Z1"/>
<feature type="compositionally biased region" description="Basic and acidic residues" evidence="1">
    <location>
        <begin position="71"/>
        <end position="86"/>
    </location>
</feature>
<sequence>MNSTITALHTHIGTLQRSLEDQANKLRSENSHLLAQSENFAEIVATRDRRIEELEEQIRRQSRRIEFLESKQAEADRRESVAKRSESTSTACRSPNYSNPEGQRPAARPKEDAAAVAAAKAALAKHRVYFVPAPIPPKYLQQPQAERDNGKALRAMLALEKPSQVMAVDCFPGREWRLSACELPKLKIEEESAGMKREAETDEKDQKAVALTPEGPTILQDRLKIGRSSSHAGVPSVLEFGLDADKGRKRSLPPNESAKDRVWRKAICEYCWTHRAFCDFQAYVSRLN</sequence>
<evidence type="ECO:0000256" key="1">
    <source>
        <dbReference type="SAM" id="MobiDB-lite"/>
    </source>
</evidence>
<gene>
    <name evidence="2" type="ORF">D0862_08595</name>
</gene>
<evidence type="ECO:0000313" key="3">
    <source>
        <dbReference type="Proteomes" id="UP000281468"/>
    </source>
</evidence>
<name>A0A3M7G4Z1_HORWE</name>